<accession>A0A6J5XUA9</accession>
<evidence type="ECO:0000313" key="1">
    <source>
        <dbReference type="EMBL" id="CAB4314768.1"/>
    </source>
</evidence>
<dbReference type="EMBL" id="CAEKKB010000006">
    <property type="protein sequence ID" value="CAB4314768.1"/>
    <property type="molecule type" value="Genomic_DNA"/>
</dbReference>
<dbReference type="Proteomes" id="UP000507245">
    <property type="component" value="Unassembled WGS sequence"/>
</dbReference>
<name>A0A6J5XUA9_PRUAR</name>
<gene>
    <name evidence="1" type="ORF">ORAREDHAP_LOCUS39273</name>
</gene>
<protein>
    <submittedName>
        <fullName evidence="1">Uncharacterized protein</fullName>
    </submittedName>
</protein>
<evidence type="ECO:0000313" key="2">
    <source>
        <dbReference type="Proteomes" id="UP000507245"/>
    </source>
</evidence>
<dbReference type="AlphaFoldDB" id="A0A6J5XUA9"/>
<keyword evidence="2" id="KW-1185">Reference proteome</keyword>
<sequence>MYVVCTELDHALVLIQSQTENTRLQPPPTILMTILIPTMTMAKVTAKRQKKAFSGGESIGGSTVEKASSFFFWRRSNR</sequence>
<organism evidence="1 2">
    <name type="scientific">Prunus armeniaca</name>
    <name type="common">Apricot</name>
    <name type="synonym">Armeniaca vulgaris</name>
    <dbReference type="NCBI Taxonomy" id="36596"/>
    <lineage>
        <taxon>Eukaryota</taxon>
        <taxon>Viridiplantae</taxon>
        <taxon>Streptophyta</taxon>
        <taxon>Embryophyta</taxon>
        <taxon>Tracheophyta</taxon>
        <taxon>Spermatophyta</taxon>
        <taxon>Magnoliopsida</taxon>
        <taxon>eudicotyledons</taxon>
        <taxon>Gunneridae</taxon>
        <taxon>Pentapetalae</taxon>
        <taxon>rosids</taxon>
        <taxon>fabids</taxon>
        <taxon>Rosales</taxon>
        <taxon>Rosaceae</taxon>
        <taxon>Amygdaloideae</taxon>
        <taxon>Amygdaleae</taxon>
        <taxon>Prunus</taxon>
    </lineage>
</organism>
<reference evidence="2" key="1">
    <citation type="journal article" date="2020" name="Genome Biol.">
        <title>Gamete binning: chromosome-level and haplotype-resolved genome assembly enabled by high-throughput single-cell sequencing of gamete genomes.</title>
        <authorList>
            <person name="Campoy J.A."/>
            <person name="Sun H."/>
            <person name="Goel M."/>
            <person name="Jiao W.-B."/>
            <person name="Folz-Donahue K."/>
            <person name="Wang N."/>
            <person name="Rubio M."/>
            <person name="Liu C."/>
            <person name="Kukat C."/>
            <person name="Ruiz D."/>
            <person name="Huettel B."/>
            <person name="Schneeberger K."/>
        </authorList>
    </citation>
    <scope>NUCLEOTIDE SEQUENCE [LARGE SCALE GENOMIC DNA]</scope>
    <source>
        <strain evidence="2">cv. Rojo Pasion</strain>
    </source>
</reference>
<proteinExistence type="predicted"/>